<proteinExistence type="predicted"/>
<evidence type="ECO:0000313" key="2">
    <source>
        <dbReference type="EMBL" id="AUH33715.1"/>
    </source>
</evidence>
<accession>A0A2K9EPY8</accession>
<dbReference type="Proteomes" id="UP000233742">
    <property type="component" value="Chromosome"/>
</dbReference>
<protein>
    <submittedName>
        <fullName evidence="2">Uncharacterized protein</fullName>
    </submittedName>
</protein>
<organism evidence="2 3">
    <name type="scientific">Paracoccus tegillarcae</name>
    <dbReference type="NCBI Taxonomy" id="1529068"/>
    <lineage>
        <taxon>Bacteria</taxon>
        <taxon>Pseudomonadati</taxon>
        <taxon>Pseudomonadota</taxon>
        <taxon>Alphaproteobacteria</taxon>
        <taxon>Rhodobacterales</taxon>
        <taxon>Paracoccaceae</taxon>
        <taxon>Paracoccus</taxon>
    </lineage>
</organism>
<keyword evidence="3" id="KW-1185">Reference proteome</keyword>
<feature type="region of interest" description="Disordered" evidence="1">
    <location>
        <begin position="1"/>
        <end position="28"/>
    </location>
</feature>
<evidence type="ECO:0000256" key="1">
    <source>
        <dbReference type="SAM" id="MobiDB-lite"/>
    </source>
</evidence>
<reference evidence="2 3" key="1">
    <citation type="submission" date="2017-12" db="EMBL/GenBank/DDBJ databases">
        <authorList>
            <person name="Hurst M.R.H."/>
        </authorList>
    </citation>
    <scope>NUCLEOTIDE SEQUENCE [LARGE SCALE GENOMIC DNA]</scope>
    <source>
        <strain evidence="2 3">BM15</strain>
    </source>
</reference>
<name>A0A2K9EPY8_9RHOB</name>
<evidence type="ECO:0000313" key="3">
    <source>
        <dbReference type="Proteomes" id="UP000233742"/>
    </source>
</evidence>
<gene>
    <name evidence="2" type="ORF">CUV01_10225</name>
</gene>
<feature type="compositionally biased region" description="Basic and acidic residues" evidence="1">
    <location>
        <begin position="15"/>
        <end position="28"/>
    </location>
</feature>
<dbReference type="EMBL" id="CP025408">
    <property type="protein sequence ID" value="AUH33715.1"/>
    <property type="molecule type" value="Genomic_DNA"/>
</dbReference>
<dbReference type="KEGG" id="paro:CUV01_10225"/>
<dbReference type="AlphaFoldDB" id="A0A2K9EPY8"/>
<sequence>MAGISPDRIGLASRTLRDGNRDKSSLMRPDGELQSAWLPHAATQRTGAIWRLTAQLSTRLAAIS</sequence>